<dbReference type="KEGG" id="lfp:Y981_10485"/>
<dbReference type="AlphaFoldDB" id="A0A059XVU7"/>
<gene>
    <name evidence="1" type="ORF">Y981_10485</name>
</gene>
<organism evidence="1 2">
    <name type="scientific">Leptospirillum ferriphilum YSK</name>
    <dbReference type="NCBI Taxonomy" id="1441628"/>
    <lineage>
        <taxon>Bacteria</taxon>
        <taxon>Pseudomonadati</taxon>
        <taxon>Nitrospirota</taxon>
        <taxon>Nitrospiria</taxon>
        <taxon>Nitrospirales</taxon>
        <taxon>Nitrospiraceae</taxon>
        <taxon>Leptospirillum</taxon>
    </lineage>
</organism>
<dbReference type="EMBL" id="CP007243">
    <property type="protein sequence ID" value="AIA31013.1"/>
    <property type="molecule type" value="Genomic_DNA"/>
</dbReference>
<proteinExistence type="predicted"/>
<name>A0A059XVU7_9BACT</name>
<dbReference type="Proteomes" id="UP000027059">
    <property type="component" value="Chromosome"/>
</dbReference>
<accession>A0A059XVU7</accession>
<keyword evidence="2" id="KW-1185">Reference proteome</keyword>
<dbReference type="HOGENOM" id="CLU_2035173_0_0_0"/>
<evidence type="ECO:0000313" key="2">
    <source>
        <dbReference type="Proteomes" id="UP000027059"/>
    </source>
</evidence>
<reference evidence="1 2" key="2">
    <citation type="journal article" date="2015" name="Biomed. Res. Int.">
        <title>Effects of Arsenite Resistance on the Growth and Functional Gene Expression of Leptospirillum ferriphilum and Acidithiobacillus thiooxidans in Pure Culture and Coculture.</title>
        <authorList>
            <person name="Jiang H."/>
            <person name="Liang Y."/>
            <person name="Yin H."/>
            <person name="Xiao Y."/>
            <person name="Guo X."/>
            <person name="Xu Y."/>
            <person name="Hu Q."/>
            <person name="Liu H."/>
            <person name="Liu X."/>
        </authorList>
    </citation>
    <scope>NUCLEOTIDE SEQUENCE [LARGE SCALE GENOMIC DNA]</scope>
    <source>
        <strain evidence="1 2">YSK</strain>
    </source>
</reference>
<reference evidence="2" key="1">
    <citation type="submission" date="2014-02" db="EMBL/GenBank/DDBJ databases">
        <title>Complete genome sequence and comparative genomic analysis of the nitrogen-fixing bacterium Leptospirillum ferriphilum YSK.</title>
        <authorList>
            <person name="Guo X."/>
            <person name="Yin H."/>
            <person name="Liang Y."/>
            <person name="Hu Q."/>
            <person name="Ma L."/>
            <person name="Xiao Y."/>
            <person name="Zhang X."/>
            <person name="Qiu G."/>
            <person name="Liu X."/>
        </authorList>
    </citation>
    <scope>NUCLEOTIDE SEQUENCE [LARGE SCALE GENOMIC DNA]</scope>
    <source>
        <strain evidence="2">YSK</strain>
    </source>
</reference>
<sequence length="121" mass="12714">MKRIVVSGLWMLWIVIGMLAPVARAQSPEASPVLQSLEENLGTPQAGSRLERVRGEGLGNIALDPASFLQGESIGNAGQTISNGIKGNAFSGDSGIVNVIQNTGNNVVIDSSVNLNLRFIK</sequence>
<protein>
    <submittedName>
        <fullName evidence="1">Uncharacterized protein</fullName>
    </submittedName>
</protein>
<dbReference type="OrthoDB" id="5786382at2"/>
<dbReference type="RefSeq" id="WP_023524859.1">
    <property type="nucleotide sequence ID" value="NZ_CP007243.1"/>
</dbReference>
<evidence type="ECO:0000313" key="1">
    <source>
        <dbReference type="EMBL" id="AIA31013.1"/>
    </source>
</evidence>